<reference evidence="1 2" key="1">
    <citation type="submission" date="2009-07" db="EMBL/GenBank/DDBJ databases">
        <authorList>
            <person name="Madupu R."/>
            <person name="Sebastian Y."/>
            <person name="Durkin A.S."/>
            <person name="Torralba M."/>
            <person name="Methe B."/>
            <person name="Sutton G.G."/>
            <person name="Strausberg R.L."/>
            <person name="Nelson K.E."/>
        </authorList>
    </citation>
    <scope>NUCLEOTIDE SEQUENCE [LARGE SCALE GENOMIC DNA]</scope>
    <source>
        <strain evidence="1 2">ATCC 35580</strain>
    </source>
</reference>
<dbReference type="AlphaFoldDB" id="C8PQR5"/>
<name>C8PQR5_9SPIR</name>
<dbReference type="EMBL" id="ACYH01000038">
    <property type="protein sequence ID" value="EEV20229.1"/>
    <property type="molecule type" value="Genomic_DNA"/>
</dbReference>
<evidence type="ECO:0000313" key="1">
    <source>
        <dbReference type="EMBL" id="EEV20229.1"/>
    </source>
</evidence>
<evidence type="ECO:0000313" key="2">
    <source>
        <dbReference type="Proteomes" id="UP000004509"/>
    </source>
</evidence>
<protein>
    <submittedName>
        <fullName evidence="1">Uncharacterized protein</fullName>
    </submittedName>
</protein>
<comment type="caution">
    <text evidence="1">The sequence shown here is derived from an EMBL/GenBank/DDBJ whole genome shotgun (WGS) entry which is preliminary data.</text>
</comment>
<organism evidence="1 2">
    <name type="scientific">Treponema vincentii ATCC 35580</name>
    <dbReference type="NCBI Taxonomy" id="596324"/>
    <lineage>
        <taxon>Bacteria</taxon>
        <taxon>Pseudomonadati</taxon>
        <taxon>Spirochaetota</taxon>
        <taxon>Spirochaetia</taxon>
        <taxon>Spirochaetales</taxon>
        <taxon>Treponemataceae</taxon>
        <taxon>Treponema</taxon>
    </lineage>
</organism>
<dbReference type="Proteomes" id="UP000004509">
    <property type="component" value="Unassembled WGS sequence"/>
</dbReference>
<accession>C8PQR5</accession>
<gene>
    <name evidence="1" type="ORF">TREVI0001_1642</name>
</gene>
<proteinExistence type="predicted"/>
<sequence length="37" mass="4500">MQLSCILHSYSRKSKYMPDKPPPFRYNVRYEFSLFGL</sequence>